<protein>
    <submittedName>
        <fullName evidence="2">Uncharacterized protein</fullName>
    </submittedName>
</protein>
<dbReference type="EMBL" id="CABO01000026">
    <property type="protein sequence ID" value="CBI01852.1"/>
    <property type="molecule type" value="Genomic_DNA"/>
</dbReference>
<proteinExistence type="predicted"/>
<gene>
    <name evidence="2" type="ORF">CARN4_0845</name>
</gene>
<dbReference type="AlphaFoldDB" id="E6Q3U1"/>
<sequence length="168" mass="18523">MRKLRSLLVALLATSVLTLPALAPVARAAAAHPLMTPRPPSVPLHTEFVVEVNSLGQVVRVTQKHGCKDLNFNAHTLGNVLQMWIRRPDGTAVVGLYRVTFDYNPHTHGINRHVALVRAGGNWGNDPGAANQMIEDAKRLQQEHEHPNLPSLKKLLKPTPKPTHHPSR</sequence>
<evidence type="ECO:0000313" key="2">
    <source>
        <dbReference type="EMBL" id="CBI01852.1"/>
    </source>
</evidence>
<organism evidence="2">
    <name type="scientific">mine drainage metagenome</name>
    <dbReference type="NCBI Taxonomy" id="410659"/>
    <lineage>
        <taxon>unclassified sequences</taxon>
        <taxon>metagenomes</taxon>
        <taxon>ecological metagenomes</taxon>
    </lineage>
</organism>
<reference evidence="2" key="1">
    <citation type="submission" date="2009-10" db="EMBL/GenBank/DDBJ databases">
        <title>Diversity of trophic interactions inside an arsenic-rich microbial ecosystem.</title>
        <authorList>
            <person name="Bertin P.N."/>
            <person name="Heinrich-Salmeron A."/>
            <person name="Pelletier E."/>
            <person name="Goulhen-Chollet F."/>
            <person name="Arsene-Ploetze F."/>
            <person name="Gallien S."/>
            <person name="Calteau A."/>
            <person name="Vallenet D."/>
            <person name="Casiot C."/>
            <person name="Chane-Woon-Ming B."/>
            <person name="Giloteaux L."/>
            <person name="Barakat M."/>
            <person name="Bonnefoy V."/>
            <person name="Bruneel O."/>
            <person name="Chandler M."/>
            <person name="Cleiss J."/>
            <person name="Duran R."/>
            <person name="Elbaz-Poulichet F."/>
            <person name="Fonknechten N."/>
            <person name="Lauga B."/>
            <person name="Mornico D."/>
            <person name="Ortet P."/>
            <person name="Schaeffer C."/>
            <person name="Siguier P."/>
            <person name="Alexander Thil Smith A."/>
            <person name="Van Dorsselaer A."/>
            <person name="Weissenbach J."/>
            <person name="Medigue C."/>
            <person name="Le Paslier D."/>
        </authorList>
    </citation>
    <scope>NUCLEOTIDE SEQUENCE</scope>
</reference>
<accession>E6Q3U1</accession>
<comment type="caution">
    <text evidence="2">The sequence shown here is derived from an EMBL/GenBank/DDBJ whole genome shotgun (WGS) entry which is preliminary data.</text>
</comment>
<feature type="region of interest" description="Disordered" evidence="1">
    <location>
        <begin position="139"/>
        <end position="168"/>
    </location>
</feature>
<evidence type="ECO:0000256" key="1">
    <source>
        <dbReference type="SAM" id="MobiDB-lite"/>
    </source>
</evidence>
<name>E6Q3U1_9ZZZZ</name>